<dbReference type="EMBL" id="JASZZN010000002">
    <property type="protein sequence ID" value="MDM4014353.1"/>
    <property type="molecule type" value="Genomic_DNA"/>
</dbReference>
<organism evidence="2 3">
    <name type="scientific">Roseiconus lacunae</name>
    <dbReference type="NCBI Taxonomy" id="2605694"/>
    <lineage>
        <taxon>Bacteria</taxon>
        <taxon>Pseudomonadati</taxon>
        <taxon>Planctomycetota</taxon>
        <taxon>Planctomycetia</taxon>
        <taxon>Pirellulales</taxon>
        <taxon>Pirellulaceae</taxon>
        <taxon>Roseiconus</taxon>
    </lineage>
</organism>
<name>A0ABT7PCX9_9BACT</name>
<feature type="transmembrane region" description="Helical" evidence="1">
    <location>
        <begin position="395"/>
        <end position="418"/>
    </location>
</feature>
<gene>
    <name evidence="2" type="ORF">QTN89_02845</name>
</gene>
<protein>
    <recommendedName>
        <fullName evidence="4">Glycosyltransferase RgtA/B/C/D-like domain-containing protein</fullName>
    </recommendedName>
</protein>
<feature type="transmembrane region" description="Helical" evidence="1">
    <location>
        <begin position="65"/>
        <end position="86"/>
    </location>
</feature>
<proteinExistence type="predicted"/>
<accession>A0ABT7PCX9</accession>
<feature type="transmembrane region" description="Helical" evidence="1">
    <location>
        <begin position="361"/>
        <end position="380"/>
    </location>
</feature>
<comment type="caution">
    <text evidence="2">The sequence shown here is derived from an EMBL/GenBank/DDBJ whole genome shotgun (WGS) entry which is preliminary data.</text>
</comment>
<sequence length="452" mass="48761">MSLLRWIVPLAIAFVLAAITGRFSVHHVNDSPSYLNYPFDSLRQAMLSIRPPVYPIFLRLAESSLGVAIVPLLQACMHAIACVCFGEELRRRGLSDRASLVAAFTVLVGCTATDHISTISTDAPAASLGVLTATLLMRTSRTGGLASSVGCGLAALLCIFARPAYLFLVPWVAIAGWMLNRCDRRRRLPAAADGRRGLWIATHVGGVILIWMSCRAFIVHDFSFLPFGHQNLSAVAAQLVSPDDMRRYAGDAAPATGELLRRVADDLERGDFRLPESAEASIPTLTLESQWGQINYGVIWPAAKAVGQRSADLDSETPDRVRVHRLIGDFNRTIIANAPLAYARWIVLAIRRSVWGSLANLAMHPLFLAMILVAIVWLLVRSASGSTITLPPFAAGWYGFAIIALTYCIGSVGLIILTSPPIGRFADAAAIFLPGLLASPFIGDTTKPSAPH</sequence>
<evidence type="ECO:0000313" key="3">
    <source>
        <dbReference type="Proteomes" id="UP001239462"/>
    </source>
</evidence>
<dbReference type="Proteomes" id="UP001239462">
    <property type="component" value="Unassembled WGS sequence"/>
</dbReference>
<dbReference type="RefSeq" id="WP_289162126.1">
    <property type="nucleotide sequence ID" value="NZ_JASZZN010000002.1"/>
</dbReference>
<evidence type="ECO:0008006" key="4">
    <source>
        <dbReference type="Google" id="ProtNLM"/>
    </source>
</evidence>
<reference evidence="2 3" key="1">
    <citation type="submission" date="2023-06" db="EMBL/GenBank/DDBJ databases">
        <title>Roseiconus lacunae JC819 isolated from Gulf of Mannar region, Tamil Nadu.</title>
        <authorList>
            <person name="Pk S."/>
            <person name="Ch S."/>
            <person name="Ch V.R."/>
        </authorList>
    </citation>
    <scope>NUCLEOTIDE SEQUENCE [LARGE SCALE GENOMIC DNA]</scope>
    <source>
        <strain evidence="2 3">JC819</strain>
    </source>
</reference>
<keyword evidence="1" id="KW-0812">Transmembrane</keyword>
<feature type="transmembrane region" description="Helical" evidence="1">
    <location>
        <begin position="152"/>
        <end position="178"/>
    </location>
</feature>
<evidence type="ECO:0000256" key="1">
    <source>
        <dbReference type="SAM" id="Phobius"/>
    </source>
</evidence>
<keyword evidence="3" id="KW-1185">Reference proteome</keyword>
<feature type="transmembrane region" description="Helical" evidence="1">
    <location>
        <begin position="198"/>
        <end position="218"/>
    </location>
</feature>
<keyword evidence="1" id="KW-0472">Membrane</keyword>
<evidence type="ECO:0000313" key="2">
    <source>
        <dbReference type="EMBL" id="MDM4014353.1"/>
    </source>
</evidence>
<keyword evidence="1" id="KW-1133">Transmembrane helix</keyword>